<evidence type="ECO:0000256" key="4">
    <source>
        <dbReference type="ARBA" id="ARBA00022737"/>
    </source>
</evidence>
<proteinExistence type="inferred from homology"/>
<evidence type="ECO:0000256" key="5">
    <source>
        <dbReference type="ARBA" id="ARBA00022989"/>
    </source>
</evidence>
<keyword evidence="2 11" id="KW-0813">Transport</keyword>
<feature type="transmembrane region" description="Helical" evidence="11">
    <location>
        <begin position="166"/>
        <end position="194"/>
    </location>
</feature>
<dbReference type="RefSeq" id="XP_013810122.1">
    <property type="nucleotide sequence ID" value="XM_013954668.2"/>
</dbReference>
<dbReference type="InterPro" id="IPR046342">
    <property type="entry name" value="CBS_dom_sf"/>
</dbReference>
<dbReference type="PANTHER" id="PTHR11689:SF89">
    <property type="entry name" value="CHLORIDE CHANNEL PROTEIN"/>
    <property type="match status" value="1"/>
</dbReference>
<dbReference type="CDD" id="cd04591">
    <property type="entry name" value="CBS_pair_voltage-gated_CLC_euk_bac"/>
    <property type="match status" value="1"/>
</dbReference>
<dbReference type="Pfam" id="PF00654">
    <property type="entry name" value="Voltage_CLC"/>
    <property type="match status" value="1"/>
</dbReference>
<dbReference type="SUPFAM" id="SSF81340">
    <property type="entry name" value="Clc chloride channel"/>
    <property type="match status" value="1"/>
</dbReference>
<dbReference type="InterPro" id="IPR001807">
    <property type="entry name" value="ClC"/>
</dbReference>
<evidence type="ECO:0000259" key="12">
    <source>
        <dbReference type="PROSITE" id="PS51371"/>
    </source>
</evidence>
<evidence type="ECO:0000256" key="8">
    <source>
        <dbReference type="ARBA" id="ARBA00023136"/>
    </source>
</evidence>
<feature type="transmembrane region" description="Helical" evidence="11">
    <location>
        <begin position="582"/>
        <end position="605"/>
    </location>
</feature>
<gene>
    <name evidence="14" type="primary">LOC106494429</name>
</gene>
<evidence type="ECO:0000256" key="9">
    <source>
        <dbReference type="ARBA" id="ARBA00023214"/>
    </source>
</evidence>
<dbReference type="PANTHER" id="PTHR11689">
    <property type="entry name" value="CHLORIDE CHANNEL PROTEIN CLC FAMILY MEMBER"/>
    <property type="match status" value="1"/>
</dbReference>
<feature type="transmembrane region" description="Helical" evidence="11">
    <location>
        <begin position="317"/>
        <end position="335"/>
    </location>
</feature>
<dbReference type="KEGG" id="aam:106494429"/>
<evidence type="ECO:0000313" key="13">
    <source>
        <dbReference type="Proteomes" id="UP001652627"/>
    </source>
</evidence>
<dbReference type="InterPro" id="IPR051280">
    <property type="entry name" value="Cl-channel/antiporter"/>
</dbReference>
<reference evidence="13" key="1">
    <citation type="submission" date="2025-05" db="UniProtKB">
        <authorList>
            <consortium name="RefSeq"/>
        </authorList>
    </citation>
    <scope>NUCLEOTIDE SEQUENCE [LARGE SCALE GENOMIC DNA]</scope>
</reference>
<evidence type="ECO:0000256" key="11">
    <source>
        <dbReference type="RuleBase" id="RU361221"/>
    </source>
</evidence>
<feature type="transmembrane region" description="Helical" evidence="11">
    <location>
        <begin position="282"/>
        <end position="305"/>
    </location>
</feature>
<feature type="transmembrane region" description="Helical" evidence="11">
    <location>
        <begin position="215"/>
        <end position="237"/>
    </location>
</feature>
<sequence>MCFLLPPFFFLSQETDLLGLTSFLSAPKRFLEALVMSSLFPCRRYVENGEEEMLIVEDDGPDLIHSQDFRKQSSVKRSSLAYYRCKEEEREHLIAHESLDYLPSHSKAYKEWLQEKTYRMEWDRWLPMGLIGIVVGMLGFLTHQIIDCLIKLKWDLVENHLQDGNFHVTWMCVLGSGLAMILVSSSSVLFFCPAGSPSGLPEIIGYLNGTSMQHLFNIKTFLGTFVSCVLAVASGLFCGPEGPMIHLGAIMGCGLSQLQLDTLGIRLPFFTQFRNSADKRSFITAGAGAGIASVLHATVGGLLFTLEGMSSSWDIRLAWQAFFCCLTATFTTNLLSSSLHGLVYRGHFGFFEVEKRILFWVKDLLDMNVLAFIPTILLGVLRGLLGALFVSLNLKINKLRMQFFNSIPKSSIRKTSKLLETVLILVCTTTVTVYLPYFFPCTPVMSLRNSQLRNNSEIIKQFKREISEYNCSPNTSWRGPDGVRYSNQTFNQAAALLVESGKQGITYLFKRGAPGEFGYASLCTTLAFYFILSYWTAGSAVASGLVIPMLYTGALYGRIIGLILVSIFGVQTNKYGAWIDPGLFAAIGAASFFSGVSRLTISLTVIMVEITNDVQSLLLIMLAVMVAKMAGGLFNASLYSSLLKLKCIPYLDVEPFVRHRKKWLNLELFSARDVMEPRVRVLYLKENIASLARLLGSTSHGGFPVVYRPKSGQAEVFQGTIKRLELCMLLENEHIFESETNHEVCSSSHPLSHQKITVEKLPKLSRLTMLLNRYTTDPRYQQLFINLEPYINKSTMSVQAHFSLQRTYIIFRTLGLRHLTVVDLQNRVVGIITRKDLMPLLLEERLRLQLAPQSPDVGEQPMD</sequence>
<dbReference type="GeneID" id="106494429"/>
<keyword evidence="9 11" id="KW-0868">Chloride</keyword>
<reference evidence="14" key="2">
    <citation type="submission" date="2025-08" db="UniProtKB">
        <authorList>
            <consortium name="RefSeq"/>
        </authorList>
    </citation>
    <scope>IDENTIFICATION</scope>
    <source>
        <tissue evidence="14">Blood</tissue>
    </source>
</reference>
<keyword evidence="7 10" id="KW-0129">CBS domain</keyword>
<feature type="transmembrane region" description="Helical" evidence="11">
    <location>
        <begin position="517"/>
        <end position="537"/>
    </location>
</feature>
<dbReference type="Pfam" id="PF00571">
    <property type="entry name" value="CBS"/>
    <property type="match status" value="1"/>
</dbReference>
<organism evidence="13 14">
    <name type="scientific">Apteryx mantelli</name>
    <name type="common">North Island brown kiwi</name>
    <dbReference type="NCBI Taxonomy" id="2696672"/>
    <lineage>
        <taxon>Eukaryota</taxon>
        <taxon>Metazoa</taxon>
        <taxon>Chordata</taxon>
        <taxon>Craniata</taxon>
        <taxon>Vertebrata</taxon>
        <taxon>Euteleostomi</taxon>
        <taxon>Archelosauria</taxon>
        <taxon>Archosauria</taxon>
        <taxon>Dinosauria</taxon>
        <taxon>Saurischia</taxon>
        <taxon>Theropoda</taxon>
        <taxon>Coelurosauria</taxon>
        <taxon>Aves</taxon>
        <taxon>Palaeognathae</taxon>
        <taxon>Apterygiformes</taxon>
        <taxon>Apterygidae</taxon>
        <taxon>Apteryx</taxon>
    </lineage>
</organism>
<comment type="subcellular location">
    <subcellularLocation>
        <location evidence="1 11">Membrane</location>
        <topology evidence="1 11">Multi-pass membrane protein</topology>
    </subcellularLocation>
</comment>
<dbReference type="Gene3D" id="1.10.3080.10">
    <property type="entry name" value="Clc chloride channel"/>
    <property type="match status" value="1"/>
</dbReference>
<evidence type="ECO:0000313" key="14">
    <source>
        <dbReference type="RefSeq" id="XP_013810122.1"/>
    </source>
</evidence>
<evidence type="ECO:0000256" key="7">
    <source>
        <dbReference type="ARBA" id="ARBA00023122"/>
    </source>
</evidence>
<keyword evidence="3 11" id="KW-0812">Transmembrane</keyword>
<feature type="transmembrane region" description="Helical" evidence="11">
    <location>
        <begin position="369"/>
        <end position="392"/>
    </location>
</feature>
<dbReference type="GO" id="GO:0005254">
    <property type="term" value="F:chloride channel activity"/>
    <property type="evidence" value="ECO:0007669"/>
    <property type="project" value="UniProtKB-UniRule"/>
</dbReference>
<protein>
    <recommendedName>
        <fullName evidence="11">Chloride channel protein</fullName>
    </recommendedName>
</protein>
<dbReference type="PRINTS" id="PR00762">
    <property type="entry name" value="CLCHANNEL"/>
</dbReference>
<evidence type="ECO:0000256" key="3">
    <source>
        <dbReference type="ARBA" id="ARBA00022692"/>
    </source>
</evidence>
<dbReference type="SMART" id="SM00116">
    <property type="entry name" value="CBS"/>
    <property type="match status" value="1"/>
</dbReference>
<feature type="transmembrane region" description="Helical" evidence="11">
    <location>
        <begin position="418"/>
        <end position="439"/>
    </location>
</feature>
<dbReference type="AlphaFoldDB" id="A0A8B7JGD5"/>
<feature type="domain" description="CBS" evidence="12">
    <location>
        <begin position="791"/>
        <end position="848"/>
    </location>
</feature>
<dbReference type="Proteomes" id="UP001652627">
    <property type="component" value="Chromosome 2"/>
</dbReference>
<evidence type="ECO:0000256" key="1">
    <source>
        <dbReference type="ARBA" id="ARBA00004141"/>
    </source>
</evidence>
<keyword evidence="13" id="KW-1185">Reference proteome</keyword>
<feature type="transmembrane region" description="Helical" evidence="11">
    <location>
        <begin position="549"/>
        <end position="570"/>
    </location>
</feature>
<evidence type="ECO:0000256" key="10">
    <source>
        <dbReference type="PROSITE-ProRule" id="PRU00703"/>
    </source>
</evidence>
<evidence type="ECO:0000256" key="6">
    <source>
        <dbReference type="ARBA" id="ARBA00023065"/>
    </source>
</evidence>
<name>A0A8B7JGD5_9AVES</name>
<keyword evidence="4" id="KW-0677">Repeat</keyword>
<evidence type="ECO:0000256" key="2">
    <source>
        <dbReference type="ARBA" id="ARBA00022448"/>
    </source>
</evidence>
<keyword evidence="8 11" id="KW-0472">Membrane</keyword>
<dbReference type="GO" id="GO:0016020">
    <property type="term" value="C:membrane"/>
    <property type="evidence" value="ECO:0007669"/>
    <property type="project" value="UniProtKB-SubCell"/>
</dbReference>
<dbReference type="InterPro" id="IPR000644">
    <property type="entry name" value="CBS_dom"/>
</dbReference>
<dbReference type="SUPFAM" id="SSF54631">
    <property type="entry name" value="CBS-domain pair"/>
    <property type="match status" value="1"/>
</dbReference>
<feature type="transmembrane region" description="Helical" evidence="11">
    <location>
        <begin position="617"/>
        <end position="639"/>
    </location>
</feature>
<dbReference type="Gene3D" id="3.10.580.10">
    <property type="entry name" value="CBS-domain"/>
    <property type="match status" value="1"/>
</dbReference>
<dbReference type="InterPro" id="IPR014743">
    <property type="entry name" value="Cl-channel_core"/>
</dbReference>
<accession>A0A8B7JGD5</accession>
<keyword evidence="5 11" id="KW-1133">Transmembrane helix</keyword>
<keyword evidence="6 11" id="KW-0406">Ion transport</keyword>
<dbReference type="OrthoDB" id="428525at2759"/>
<comment type="similarity">
    <text evidence="11">Belongs to the chloride channel (TC 2.A.49) family.</text>
</comment>
<dbReference type="PROSITE" id="PS51371">
    <property type="entry name" value="CBS"/>
    <property type="match status" value="1"/>
</dbReference>
<feature type="transmembrane region" description="Helical" evidence="11">
    <location>
        <begin position="125"/>
        <end position="146"/>
    </location>
</feature>